<evidence type="ECO:0000256" key="3">
    <source>
        <dbReference type="SAM" id="SignalP"/>
    </source>
</evidence>
<keyword evidence="1" id="KW-0175">Coiled coil</keyword>
<feature type="region of interest" description="Disordered" evidence="2">
    <location>
        <begin position="281"/>
        <end position="314"/>
    </location>
</feature>
<name>A0A517Y7N9_9BACT</name>
<dbReference type="EMBL" id="CP036274">
    <property type="protein sequence ID" value="QDU26244.1"/>
    <property type="molecule type" value="Genomic_DNA"/>
</dbReference>
<feature type="signal peptide" evidence="3">
    <location>
        <begin position="1"/>
        <end position="23"/>
    </location>
</feature>
<dbReference type="PANTHER" id="PTHR22901:SF0">
    <property type="entry name" value="SIALATE O-ACETYLESTERASE"/>
    <property type="match status" value="1"/>
</dbReference>
<dbReference type="OrthoDB" id="224124at2"/>
<dbReference type="KEGG" id="aagg:ETAA8_13200"/>
<dbReference type="SUPFAM" id="SSF52266">
    <property type="entry name" value="SGNH hydrolase"/>
    <property type="match status" value="1"/>
</dbReference>
<organism evidence="4 5">
    <name type="scientific">Anatilimnocola aggregata</name>
    <dbReference type="NCBI Taxonomy" id="2528021"/>
    <lineage>
        <taxon>Bacteria</taxon>
        <taxon>Pseudomonadati</taxon>
        <taxon>Planctomycetota</taxon>
        <taxon>Planctomycetia</taxon>
        <taxon>Pirellulales</taxon>
        <taxon>Pirellulaceae</taxon>
        <taxon>Anatilimnocola</taxon>
    </lineage>
</organism>
<evidence type="ECO:0000313" key="4">
    <source>
        <dbReference type="EMBL" id="QDU26244.1"/>
    </source>
</evidence>
<dbReference type="Proteomes" id="UP000315017">
    <property type="component" value="Chromosome"/>
</dbReference>
<keyword evidence="5" id="KW-1185">Reference proteome</keyword>
<sequence precursor="true">MHHQYLNSLLALLVLSVGTFAQAQSTSATPHSHLRPVKPPASLKVHGIFRSHMVLQRDKPITIWGWAPVGSKVTVALGDQKGESKAAADSGRWEVVFAAEPANAQGQSLVVQSGDESVRMDDILIGDVWVMNGQSNMAFALKGVFEADLESATAHLPLLRHLRIKAGAESEYVETDIKEEFLNGDDPDKNWKVVTPAVASEMGAIGYVFGSQLQRALQIPIGIIDNARGGASLESLVPRHKFADHPDAKAYLKWVDDRRAAFSEQAFLAEQIRKYEESLKQHEKQIADDQEKGRKVNRRKPNKPDGSIRTWSVPGRSPSDAAACYNGMFGVFKGLSIKGVAFHQGFNNSMMNTSCNPKFYRLLMKLMVQGWREDFKDPHLPVAVIGLCAGGQAQTALNFEMEGLSTASYIREAQQHGLADIQDPEHTAYIPSDDQRIPQLHPQKKKELGLRAARWALKTVYGMNIIWDTANIVSAKQEWPALVLTFDRAVFPDDMSAVIEGFSIADRSGTYFMANASIRPTKDKAMANRQIVVSSPLVTEPVSVRYSWARGPMGNLKVDGKPWQPLQSFRTDNIDFSAEVSHMDPDGPRKNAEELKKLKEEAAAALKKRLDNAQMSSPPLGSH</sequence>
<protein>
    <recommendedName>
        <fullName evidence="6">Sialate O-acetylesterase domain-containing protein</fullName>
    </recommendedName>
</protein>
<feature type="chain" id="PRO_5021947033" description="Sialate O-acetylesterase domain-containing protein" evidence="3">
    <location>
        <begin position="24"/>
        <end position="623"/>
    </location>
</feature>
<dbReference type="AlphaFoldDB" id="A0A517Y7N9"/>
<dbReference type="PANTHER" id="PTHR22901">
    <property type="entry name" value="SIALATE O-ACETYLESTERASE"/>
    <property type="match status" value="1"/>
</dbReference>
<evidence type="ECO:0008006" key="6">
    <source>
        <dbReference type="Google" id="ProtNLM"/>
    </source>
</evidence>
<feature type="coiled-coil region" evidence="1">
    <location>
        <begin position="589"/>
        <end position="616"/>
    </location>
</feature>
<dbReference type="InterPro" id="IPR036514">
    <property type="entry name" value="SGNH_hydro_sf"/>
</dbReference>
<evidence type="ECO:0000313" key="5">
    <source>
        <dbReference type="Proteomes" id="UP000315017"/>
    </source>
</evidence>
<feature type="compositionally biased region" description="Basic and acidic residues" evidence="2">
    <location>
        <begin position="281"/>
        <end position="294"/>
    </location>
</feature>
<dbReference type="GO" id="GO:0001681">
    <property type="term" value="F:sialate O-acetylesterase activity"/>
    <property type="evidence" value="ECO:0007669"/>
    <property type="project" value="InterPro"/>
</dbReference>
<evidence type="ECO:0000256" key="1">
    <source>
        <dbReference type="SAM" id="Coils"/>
    </source>
</evidence>
<proteinExistence type="predicted"/>
<dbReference type="GO" id="GO:0005975">
    <property type="term" value="P:carbohydrate metabolic process"/>
    <property type="evidence" value="ECO:0007669"/>
    <property type="project" value="TreeGrafter"/>
</dbReference>
<dbReference type="RefSeq" id="WP_145086502.1">
    <property type="nucleotide sequence ID" value="NZ_CP036274.1"/>
</dbReference>
<evidence type="ECO:0000256" key="2">
    <source>
        <dbReference type="SAM" id="MobiDB-lite"/>
    </source>
</evidence>
<gene>
    <name evidence="4" type="ORF">ETAA8_13200</name>
</gene>
<dbReference type="Gene3D" id="3.40.50.1110">
    <property type="entry name" value="SGNH hydrolase"/>
    <property type="match status" value="1"/>
</dbReference>
<keyword evidence="3" id="KW-0732">Signal</keyword>
<dbReference type="InterPro" id="IPR039329">
    <property type="entry name" value="SIAE"/>
</dbReference>
<reference evidence="4 5" key="1">
    <citation type="submission" date="2019-02" db="EMBL/GenBank/DDBJ databases">
        <title>Deep-cultivation of Planctomycetes and their phenomic and genomic characterization uncovers novel biology.</title>
        <authorList>
            <person name="Wiegand S."/>
            <person name="Jogler M."/>
            <person name="Boedeker C."/>
            <person name="Pinto D."/>
            <person name="Vollmers J."/>
            <person name="Rivas-Marin E."/>
            <person name="Kohn T."/>
            <person name="Peeters S.H."/>
            <person name="Heuer A."/>
            <person name="Rast P."/>
            <person name="Oberbeckmann S."/>
            <person name="Bunk B."/>
            <person name="Jeske O."/>
            <person name="Meyerdierks A."/>
            <person name="Storesund J.E."/>
            <person name="Kallscheuer N."/>
            <person name="Luecker S."/>
            <person name="Lage O.M."/>
            <person name="Pohl T."/>
            <person name="Merkel B.J."/>
            <person name="Hornburger P."/>
            <person name="Mueller R.-W."/>
            <person name="Bruemmer F."/>
            <person name="Labrenz M."/>
            <person name="Spormann A.M."/>
            <person name="Op den Camp H."/>
            <person name="Overmann J."/>
            <person name="Amann R."/>
            <person name="Jetten M.S.M."/>
            <person name="Mascher T."/>
            <person name="Medema M.H."/>
            <person name="Devos D.P."/>
            <person name="Kaster A.-K."/>
            <person name="Ovreas L."/>
            <person name="Rohde M."/>
            <person name="Galperin M.Y."/>
            <person name="Jogler C."/>
        </authorList>
    </citation>
    <scope>NUCLEOTIDE SEQUENCE [LARGE SCALE GENOMIC DNA]</scope>
    <source>
        <strain evidence="4 5">ETA_A8</strain>
    </source>
</reference>
<accession>A0A517Y7N9</accession>